<name>A0A4C1W180_EUMVA</name>
<evidence type="ECO:0000313" key="3">
    <source>
        <dbReference type="Proteomes" id="UP000299102"/>
    </source>
</evidence>
<sequence>MNESRLMKKIYRANVVRDGREGKRRCRKSYANKIGVKLKNGSNLKCPKPTSSSEKHLKIVQYGDLASLYTLLGNRPVSEKELDGQQRSEQEDRDSNLTVPARWEDRNLRNYLNKPDVERTERWIGGIYDYITKSWKWGGELRPMRYQSFSRMKKLTPEQLQWHCIAMAPDLLYSEPVQGRKGDGRKAVTHDARSADPEIGIQSEIPFGSAVKRKWRFINMGWAPQSCIEPRQYICQTKLRKLPKAKVSELRRRWQKMGKTNEITAPSVSLETNDPTLNDVTLNPLHNPKSYDLRPSPLRLGPTPNSLLHPNQIRGNTKNYDLHPNEIRKRDRPRPTVRHRLTLPFPGYSWNRRDPEGSYRYNENILRSGRTGLSQQQIDHHLRRLARVRNKQIARRKRLRDNGDWLVDEPKRSLPKAHVKTYTLNNNISSLHPKTIVEEFDMIPPPAIALPRPARGAG</sequence>
<dbReference type="Proteomes" id="UP000299102">
    <property type="component" value="Unassembled WGS sequence"/>
</dbReference>
<dbReference type="OrthoDB" id="6133475at2759"/>
<comment type="caution">
    <text evidence="2">The sequence shown here is derived from an EMBL/GenBank/DDBJ whole genome shotgun (WGS) entry which is preliminary data.</text>
</comment>
<protein>
    <submittedName>
        <fullName evidence="2">Uncharacterized protein</fullName>
    </submittedName>
</protein>
<feature type="compositionally biased region" description="Polar residues" evidence="1">
    <location>
        <begin position="306"/>
        <end position="319"/>
    </location>
</feature>
<keyword evidence="3" id="KW-1185">Reference proteome</keyword>
<evidence type="ECO:0000313" key="2">
    <source>
        <dbReference type="EMBL" id="GBP45058.1"/>
    </source>
</evidence>
<proteinExistence type="predicted"/>
<evidence type="ECO:0000256" key="1">
    <source>
        <dbReference type="SAM" id="MobiDB-lite"/>
    </source>
</evidence>
<accession>A0A4C1W180</accession>
<organism evidence="2 3">
    <name type="scientific">Eumeta variegata</name>
    <name type="common">Bagworm moth</name>
    <name type="synonym">Eumeta japonica</name>
    <dbReference type="NCBI Taxonomy" id="151549"/>
    <lineage>
        <taxon>Eukaryota</taxon>
        <taxon>Metazoa</taxon>
        <taxon>Ecdysozoa</taxon>
        <taxon>Arthropoda</taxon>
        <taxon>Hexapoda</taxon>
        <taxon>Insecta</taxon>
        <taxon>Pterygota</taxon>
        <taxon>Neoptera</taxon>
        <taxon>Endopterygota</taxon>
        <taxon>Lepidoptera</taxon>
        <taxon>Glossata</taxon>
        <taxon>Ditrysia</taxon>
        <taxon>Tineoidea</taxon>
        <taxon>Psychidae</taxon>
        <taxon>Oiketicinae</taxon>
        <taxon>Eumeta</taxon>
    </lineage>
</organism>
<dbReference type="EMBL" id="BGZK01000463">
    <property type="protein sequence ID" value="GBP45058.1"/>
    <property type="molecule type" value="Genomic_DNA"/>
</dbReference>
<feature type="compositionally biased region" description="Basic and acidic residues" evidence="1">
    <location>
        <begin position="320"/>
        <end position="329"/>
    </location>
</feature>
<feature type="region of interest" description="Disordered" evidence="1">
    <location>
        <begin position="306"/>
        <end position="333"/>
    </location>
</feature>
<gene>
    <name evidence="2" type="ORF">EVAR_23534_1</name>
</gene>
<feature type="compositionally biased region" description="Basic and acidic residues" evidence="1">
    <location>
        <begin position="79"/>
        <end position="95"/>
    </location>
</feature>
<dbReference type="AlphaFoldDB" id="A0A4C1W180"/>
<dbReference type="STRING" id="151549.A0A4C1W180"/>
<reference evidence="2 3" key="1">
    <citation type="journal article" date="2019" name="Commun. Biol.">
        <title>The bagworm genome reveals a unique fibroin gene that provides high tensile strength.</title>
        <authorList>
            <person name="Kono N."/>
            <person name="Nakamura H."/>
            <person name="Ohtoshi R."/>
            <person name="Tomita M."/>
            <person name="Numata K."/>
            <person name="Arakawa K."/>
        </authorList>
    </citation>
    <scope>NUCLEOTIDE SEQUENCE [LARGE SCALE GENOMIC DNA]</scope>
</reference>
<feature type="region of interest" description="Disordered" evidence="1">
    <location>
        <begin position="79"/>
        <end position="99"/>
    </location>
</feature>